<gene>
    <name evidence="1" type="ORF">METZ01_LOCUS128129</name>
</gene>
<dbReference type="Pfam" id="PF12771">
    <property type="entry name" value="SusD-like_2"/>
    <property type="match status" value="1"/>
</dbReference>
<reference evidence="1" key="1">
    <citation type="submission" date="2018-05" db="EMBL/GenBank/DDBJ databases">
        <authorList>
            <person name="Lanie J.A."/>
            <person name="Ng W.-L."/>
            <person name="Kazmierczak K.M."/>
            <person name="Andrzejewski T.M."/>
            <person name="Davidsen T.M."/>
            <person name="Wayne K.J."/>
            <person name="Tettelin H."/>
            <person name="Glass J.I."/>
            <person name="Rusch D."/>
            <person name="Podicherti R."/>
            <person name="Tsui H.-C.T."/>
            <person name="Winkler M.E."/>
        </authorList>
    </citation>
    <scope>NUCLEOTIDE SEQUENCE</scope>
</reference>
<dbReference type="Gene3D" id="1.25.40.390">
    <property type="match status" value="1"/>
</dbReference>
<accession>A0A381YE42</accession>
<dbReference type="AlphaFoldDB" id="A0A381YE42"/>
<dbReference type="PROSITE" id="PS51257">
    <property type="entry name" value="PROKAR_LIPOPROTEIN"/>
    <property type="match status" value="1"/>
</dbReference>
<evidence type="ECO:0008006" key="2">
    <source>
        <dbReference type="Google" id="ProtNLM"/>
    </source>
</evidence>
<evidence type="ECO:0000313" key="1">
    <source>
        <dbReference type="EMBL" id="SVA75275.1"/>
    </source>
</evidence>
<dbReference type="EMBL" id="UINC01018016">
    <property type="protein sequence ID" value="SVA75275.1"/>
    <property type="molecule type" value="Genomic_DNA"/>
</dbReference>
<proteinExistence type="predicted"/>
<name>A0A381YE42_9ZZZZ</name>
<dbReference type="SUPFAM" id="SSF48452">
    <property type="entry name" value="TPR-like"/>
    <property type="match status" value="1"/>
</dbReference>
<sequence length="468" mass="51533">MKFWNKSKLFIILIIALVGCNDFEDMNVDPNNPSQALPDLLLSASLVSVSGVIGATTPAMYVQYFAQTQYTDGSTYSTEQFDFNGWYTGALMNLQTIINSETATPNYKAAARVLKAYFFHMVTDRWGMVPYTEALKAADNFQPKYDTQETIYKGLITDVTEAVSQFETTGSLKGDILFGGDVTRWQQFGNTLRMVMALRLSDADGSYASSEFSKALSAGVIDSDVMYSHLSEDANASPWYSRFITRTDWAITEAMVDTMKAYSDLRLLKYADPAPDYDDGDGIAESFDEINGMPYGVTSPEAGAIQNAAVSFPGAAIRSQNSPLPIYTVAQVHFSKAEAIELGWISGDAQTEYEAGITASWAQWDAGDATDYIAQADIAYSSANWKSLVGFQKWIAAYPSGYEAWAEWRRLDAPVLTPAPAAVNNSKQIPVRQAYPVSETELNQVNYDAAVAAQGPDILDTKLWWDKN</sequence>
<organism evidence="1">
    <name type="scientific">marine metagenome</name>
    <dbReference type="NCBI Taxonomy" id="408172"/>
    <lineage>
        <taxon>unclassified sequences</taxon>
        <taxon>metagenomes</taxon>
        <taxon>ecological metagenomes</taxon>
    </lineage>
</organism>
<protein>
    <recommendedName>
        <fullName evidence="2">SusD/RagB family nutrient-binding outer membrane lipoprotein</fullName>
    </recommendedName>
</protein>
<dbReference type="InterPro" id="IPR011990">
    <property type="entry name" value="TPR-like_helical_dom_sf"/>
</dbReference>
<dbReference type="InterPro" id="IPR041662">
    <property type="entry name" value="SusD-like_2"/>
</dbReference>